<keyword evidence="2" id="KW-0812">Transmembrane</keyword>
<keyword evidence="4" id="KW-1185">Reference proteome</keyword>
<evidence type="ECO:0000256" key="1">
    <source>
        <dbReference type="SAM" id="MobiDB-lite"/>
    </source>
</evidence>
<feature type="transmembrane region" description="Helical" evidence="2">
    <location>
        <begin position="48"/>
        <end position="66"/>
    </location>
</feature>
<dbReference type="RefSeq" id="XP_011303775.1">
    <property type="nucleotide sequence ID" value="XM_011305473.1"/>
</dbReference>
<accession>A0A9R1T6I9</accession>
<evidence type="ECO:0000313" key="4">
    <source>
        <dbReference type="Proteomes" id="UP000694866"/>
    </source>
</evidence>
<reference evidence="3" key="1">
    <citation type="submission" date="2015-01" db="EMBL/GenBank/DDBJ databases">
        <title>Transcriptome Assembly of Fopius arisanus.</title>
        <authorList>
            <person name="Geib S."/>
        </authorList>
    </citation>
    <scope>NUCLEOTIDE SEQUENCE</scope>
</reference>
<feature type="compositionally biased region" description="Polar residues" evidence="1">
    <location>
        <begin position="179"/>
        <end position="203"/>
    </location>
</feature>
<gene>
    <name evidence="3" type="primary">ABCB8_4</name>
    <name evidence="5" type="synonym">LOC105266955</name>
    <name evidence="3" type="ORF">g.48853</name>
</gene>
<keyword evidence="2" id="KW-1133">Transmembrane helix</keyword>
<keyword evidence="2" id="KW-0472">Membrane</keyword>
<dbReference type="AlphaFoldDB" id="A0A0C9QPT4"/>
<accession>A0A0C9QPT4</accession>
<proteinExistence type="predicted"/>
<dbReference type="Proteomes" id="UP000694866">
    <property type="component" value="Unplaced"/>
</dbReference>
<feature type="region of interest" description="Disordered" evidence="1">
    <location>
        <begin position="157"/>
        <end position="204"/>
    </location>
</feature>
<name>A0A0C9QPT4_9HYME</name>
<reference evidence="5" key="2">
    <citation type="submission" date="2025-04" db="UniProtKB">
        <authorList>
            <consortium name="RefSeq"/>
        </authorList>
    </citation>
    <scope>IDENTIFICATION</scope>
    <source>
        <strain evidence="5">USDA-PBARC FA_bdor</strain>
        <tissue evidence="5">Whole organism</tissue>
    </source>
</reference>
<dbReference type="GeneID" id="105266955"/>
<evidence type="ECO:0000313" key="5">
    <source>
        <dbReference type="RefSeq" id="XP_011303775.1"/>
    </source>
</evidence>
<evidence type="ECO:0000256" key="2">
    <source>
        <dbReference type="SAM" id="Phobius"/>
    </source>
</evidence>
<evidence type="ECO:0000313" key="3">
    <source>
        <dbReference type="EMBL" id="JAG75416.1"/>
    </source>
</evidence>
<protein>
    <submittedName>
        <fullName evidence="3">ABCB8_4 protein</fullName>
    </submittedName>
    <submittedName>
        <fullName evidence="5">Uncharacterized protein isoform X1</fullName>
    </submittedName>
</protein>
<dbReference type="KEGG" id="fas:105266955"/>
<sequence>MPVSFSLRHAYLATEPDPRMMRNPVDLYVVAGTPPLPRRETECSGRSLATMLVAWVSAAMVASVLLHWKYMWIALAVLTLLFLIACGYAAFTTRRNIQRDIQSNEAYMDQRSREINSVSGDLAPCDDRSEPPAYQNYWITDLPPPYAVVIGVEQAPPSSLERAQSPPPRLSNPPPYSVAVQQDNATSPSVQSQSPISHVNSRDATAAITINDDKDTTEQSRCGHSHVLPGAQYFSYFLSTRFGLARSRNLEINSTQSCQEDGRNQGNQELSGGSSRLDNT</sequence>
<feature type="compositionally biased region" description="Pro residues" evidence="1">
    <location>
        <begin position="165"/>
        <end position="176"/>
    </location>
</feature>
<organism evidence="3">
    <name type="scientific">Fopius arisanus</name>
    <dbReference type="NCBI Taxonomy" id="64838"/>
    <lineage>
        <taxon>Eukaryota</taxon>
        <taxon>Metazoa</taxon>
        <taxon>Ecdysozoa</taxon>
        <taxon>Arthropoda</taxon>
        <taxon>Hexapoda</taxon>
        <taxon>Insecta</taxon>
        <taxon>Pterygota</taxon>
        <taxon>Neoptera</taxon>
        <taxon>Endopterygota</taxon>
        <taxon>Hymenoptera</taxon>
        <taxon>Apocrita</taxon>
        <taxon>Ichneumonoidea</taxon>
        <taxon>Braconidae</taxon>
        <taxon>Opiinae</taxon>
        <taxon>Fopius</taxon>
    </lineage>
</organism>
<dbReference type="EMBL" id="GBYB01005649">
    <property type="protein sequence ID" value="JAG75416.1"/>
    <property type="molecule type" value="Transcribed_RNA"/>
</dbReference>
<feature type="region of interest" description="Disordered" evidence="1">
    <location>
        <begin position="255"/>
        <end position="280"/>
    </location>
</feature>
<dbReference type="OrthoDB" id="7687627at2759"/>
<feature type="transmembrane region" description="Helical" evidence="2">
    <location>
        <begin position="72"/>
        <end position="91"/>
    </location>
</feature>